<evidence type="ECO:0000256" key="1">
    <source>
        <dbReference type="SAM" id="MobiDB-lite"/>
    </source>
</evidence>
<feature type="compositionally biased region" description="Low complexity" evidence="1">
    <location>
        <begin position="10"/>
        <end position="19"/>
    </location>
</feature>
<comment type="caution">
    <text evidence="2">The sequence shown here is derived from an EMBL/GenBank/DDBJ whole genome shotgun (WGS) entry which is preliminary data.</text>
</comment>
<evidence type="ECO:0000313" key="3">
    <source>
        <dbReference type="Proteomes" id="UP000673691"/>
    </source>
</evidence>
<organism evidence="2 3">
    <name type="scientific">Olpidium bornovanus</name>
    <dbReference type="NCBI Taxonomy" id="278681"/>
    <lineage>
        <taxon>Eukaryota</taxon>
        <taxon>Fungi</taxon>
        <taxon>Fungi incertae sedis</taxon>
        <taxon>Olpidiomycota</taxon>
        <taxon>Olpidiomycotina</taxon>
        <taxon>Olpidiomycetes</taxon>
        <taxon>Olpidiales</taxon>
        <taxon>Olpidiaceae</taxon>
        <taxon>Olpidium</taxon>
    </lineage>
</organism>
<keyword evidence="3" id="KW-1185">Reference proteome</keyword>
<dbReference type="EMBL" id="JAEFCI010008126">
    <property type="protein sequence ID" value="KAG5458656.1"/>
    <property type="molecule type" value="Genomic_DNA"/>
</dbReference>
<accession>A0A8H7ZSP5</accession>
<dbReference type="InterPro" id="IPR036397">
    <property type="entry name" value="RNaseH_sf"/>
</dbReference>
<dbReference type="AlphaFoldDB" id="A0A8H7ZSP5"/>
<proteinExistence type="predicted"/>
<protein>
    <submittedName>
        <fullName evidence="2">Uncharacterized protein</fullName>
    </submittedName>
</protein>
<feature type="non-terminal residue" evidence="2">
    <location>
        <position position="173"/>
    </location>
</feature>
<dbReference type="Proteomes" id="UP000673691">
    <property type="component" value="Unassembled WGS sequence"/>
</dbReference>
<sequence>MLIRAVLSISRGSRGAPSGRGTGPFPSFRRRDTLNRGVQPRSQREGREGALNILEAAEFESAKWVDLFQFALWADRSTTHRTTGFAPVELMHGNQPSLPVKDALVTWSVLLWKDGLSREELLALQIRQLQRREEDVEEGRWKMLETKRREKERVDAKRRRHPRPVLWTLVTVI</sequence>
<name>A0A8H7ZSP5_9FUNG</name>
<evidence type="ECO:0000313" key="2">
    <source>
        <dbReference type="EMBL" id="KAG5458656.1"/>
    </source>
</evidence>
<feature type="region of interest" description="Disordered" evidence="1">
    <location>
        <begin position="7"/>
        <end position="46"/>
    </location>
</feature>
<dbReference type="GO" id="GO:0003676">
    <property type="term" value="F:nucleic acid binding"/>
    <property type="evidence" value="ECO:0007669"/>
    <property type="project" value="InterPro"/>
</dbReference>
<dbReference type="OrthoDB" id="444848at2759"/>
<gene>
    <name evidence="2" type="ORF">BJ554DRAFT_1080</name>
</gene>
<reference evidence="2 3" key="1">
    <citation type="journal article" name="Sci. Rep.">
        <title>Genome-scale phylogenetic analyses confirm Olpidium as the closest living zoosporic fungus to the non-flagellated, terrestrial fungi.</title>
        <authorList>
            <person name="Chang Y."/>
            <person name="Rochon D."/>
            <person name="Sekimoto S."/>
            <person name="Wang Y."/>
            <person name="Chovatia M."/>
            <person name="Sandor L."/>
            <person name="Salamov A."/>
            <person name="Grigoriev I.V."/>
            <person name="Stajich J.E."/>
            <person name="Spatafora J.W."/>
        </authorList>
    </citation>
    <scope>NUCLEOTIDE SEQUENCE [LARGE SCALE GENOMIC DNA]</scope>
    <source>
        <strain evidence="2">S191</strain>
    </source>
</reference>
<dbReference type="Gene3D" id="3.30.420.10">
    <property type="entry name" value="Ribonuclease H-like superfamily/Ribonuclease H"/>
    <property type="match status" value="1"/>
</dbReference>